<evidence type="ECO:0000313" key="3">
    <source>
        <dbReference type="Proteomes" id="UP000318288"/>
    </source>
</evidence>
<protein>
    <recommendedName>
        <fullName evidence="4">Cytochrome c domain-containing protein</fullName>
    </recommendedName>
</protein>
<keyword evidence="3" id="KW-1185">Reference proteome</keyword>
<dbReference type="InterPro" id="IPR022269">
    <property type="entry name" value="SO_2930-like_C"/>
</dbReference>
<dbReference type="NCBIfam" id="TIGR03806">
    <property type="entry name" value="chp_HNE_0200"/>
    <property type="match status" value="1"/>
</dbReference>
<gene>
    <name evidence="2" type="ORF">Poly51_13340</name>
</gene>
<proteinExistence type="predicted"/>
<evidence type="ECO:0000313" key="2">
    <source>
        <dbReference type="EMBL" id="TWU58555.1"/>
    </source>
</evidence>
<keyword evidence="1" id="KW-0732">Signal</keyword>
<dbReference type="PROSITE" id="PS51257">
    <property type="entry name" value="PROKAR_LIPOPROTEIN"/>
    <property type="match status" value="1"/>
</dbReference>
<dbReference type="EMBL" id="SJPW01000002">
    <property type="protein sequence ID" value="TWU58555.1"/>
    <property type="molecule type" value="Genomic_DNA"/>
</dbReference>
<evidence type="ECO:0000256" key="1">
    <source>
        <dbReference type="SAM" id="SignalP"/>
    </source>
</evidence>
<dbReference type="Proteomes" id="UP000318288">
    <property type="component" value="Unassembled WGS sequence"/>
</dbReference>
<dbReference type="OrthoDB" id="338827at2"/>
<sequence length="386" mass="42495" precursor="true">MRTSIFRMHVPTFCRAVVGATALVALTLTGCDTESKPFTATESASSLPEVSQANLSQSKALRASRKNKFKARLSDYELFIGPMKDLAPAHDVIEYELNTPLFTDYAQKQRLVRLPVGTAATYTPQGPLDFPVGTIIAKTFYYAHDLNDLSKGRRLIETRIMEHQESGWIGIPYLWDEDQSDARLAITGGTVEVTWKHTDGDVRTNAHAVPNLNDCKRCHTGSTMQPIGPKARNLNRDFVYADGSQNQLVHWAKIGALEGLPELDTVSQLAVWDDNSTGSVNDRARAYLEVNCGHCHNPAGPARNSGLHLNAEADHPYRLGVFKTPVAAGKGTGGRLYAIVPGKPHESIMEYRMQTVKAGEVMPEFGKALVHKEGLALLQQWIAEMD</sequence>
<feature type="chain" id="PRO_5023113392" description="Cytochrome c domain-containing protein" evidence="1">
    <location>
        <begin position="17"/>
        <end position="386"/>
    </location>
</feature>
<accession>A0A5C6FAX4</accession>
<organism evidence="2 3">
    <name type="scientific">Rubripirellula tenax</name>
    <dbReference type="NCBI Taxonomy" id="2528015"/>
    <lineage>
        <taxon>Bacteria</taxon>
        <taxon>Pseudomonadati</taxon>
        <taxon>Planctomycetota</taxon>
        <taxon>Planctomycetia</taxon>
        <taxon>Pirellulales</taxon>
        <taxon>Pirellulaceae</taxon>
        <taxon>Rubripirellula</taxon>
    </lineage>
</organism>
<name>A0A5C6FAX4_9BACT</name>
<dbReference type="InterPro" id="IPR036280">
    <property type="entry name" value="Multihaem_cyt_sf"/>
</dbReference>
<evidence type="ECO:0008006" key="4">
    <source>
        <dbReference type="Google" id="ProtNLM"/>
    </source>
</evidence>
<dbReference type="SUPFAM" id="SSF48695">
    <property type="entry name" value="Multiheme cytochromes"/>
    <property type="match status" value="1"/>
</dbReference>
<reference evidence="2 3" key="1">
    <citation type="submission" date="2019-02" db="EMBL/GenBank/DDBJ databases">
        <title>Deep-cultivation of Planctomycetes and their phenomic and genomic characterization uncovers novel biology.</title>
        <authorList>
            <person name="Wiegand S."/>
            <person name="Jogler M."/>
            <person name="Boedeker C."/>
            <person name="Pinto D."/>
            <person name="Vollmers J."/>
            <person name="Rivas-Marin E."/>
            <person name="Kohn T."/>
            <person name="Peeters S.H."/>
            <person name="Heuer A."/>
            <person name="Rast P."/>
            <person name="Oberbeckmann S."/>
            <person name="Bunk B."/>
            <person name="Jeske O."/>
            <person name="Meyerdierks A."/>
            <person name="Storesund J.E."/>
            <person name="Kallscheuer N."/>
            <person name="Luecker S."/>
            <person name="Lage O.M."/>
            <person name="Pohl T."/>
            <person name="Merkel B.J."/>
            <person name="Hornburger P."/>
            <person name="Mueller R.-W."/>
            <person name="Bruemmer F."/>
            <person name="Labrenz M."/>
            <person name="Spormann A.M."/>
            <person name="Op Den Camp H."/>
            <person name="Overmann J."/>
            <person name="Amann R."/>
            <person name="Jetten M.S.M."/>
            <person name="Mascher T."/>
            <person name="Medema M.H."/>
            <person name="Devos D.P."/>
            <person name="Kaster A.-K."/>
            <person name="Ovreas L."/>
            <person name="Rohde M."/>
            <person name="Galperin M.Y."/>
            <person name="Jogler C."/>
        </authorList>
    </citation>
    <scope>NUCLEOTIDE SEQUENCE [LARGE SCALE GENOMIC DNA]</scope>
    <source>
        <strain evidence="2 3">Poly51</strain>
    </source>
</reference>
<feature type="signal peptide" evidence="1">
    <location>
        <begin position="1"/>
        <end position="16"/>
    </location>
</feature>
<dbReference type="AlphaFoldDB" id="A0A5C6FAX4"/>
<comment type="caution">
    <text evidence="2">The sequence shown here is derived from an EMBL/GenBank/DDBJ whole genome shotgun (WGS) entry which is preliminary data.</text>
</comment>